<dbReference type="EMBL" id="UOGJ01000127">
    <property type="protein sequence ID" value="VAX37347.1"/>
    <property type="molecule type" value="Genomic_DNA"/>
</dbReference>
<dbReference type="SUPFAM" id="SSF56219">
    <property type="entry name" value="DNase I-like"/>
    <property type="match status" value="1"/>
</dbReference>
<proteinExistence type="predicted"/>
<name>A0A3B1E4B0_9ZZZZ</name>
<dbReference type="GO" id="GO:0006506">
    <property type="term" value="P:GPI anchor biosynthetic process"/>
    <property type="evidence" value="ECO:0007669"/>
    <property type="project" value="TreeGrafter"/>
</dbReference>
<dbReference type="GO" id="GO:0003824">
    <property type="term" value="F:catalytic activity"/>
    <property type="evidence" value="ECO:0007669"/>
    <property type="project" value="InterPro"/>
</dbReference>
<feature type="domain" description="Endonuclease/exonuclease/phosphatase" evidence="1">
    <location>
        <begin position="52"/>
        <end position="265"/>
    </location>
</feature>
<dbReference type="PANTHER" id="PTHR14859">
    <property type="entry name" value="CALCOFLUOR WHITE HYPERSENSITIVE PROTEIN PRECURSOR"/>
    <property type="match status" value="1"/>
</dbReference>
<dbReference type="Gene3D" id="3.60.10.10">
    <property type="entry name" value="Endonuclease/exonuclease/phosphatase"/>
    <property type="match status" value="1"/>
</dbReference>
<reference evidence="2" key="1">
    <citation type="submission" date="2018-06" db="EMBL/GenBank/DDBJ databases">
        <authorList>
            <person name="Zhirakovskaya E."/>
        </authorList>
    </citation>
    <scope>NUCLEOTIDE SEQUENCE</scope>
</reference>
<dbReference type="AlphaFoldDB" id="A0A3B1E4B0"/>
<sequence>MVNLHKHIFGLRKFRFKGVCRNYTHGSVPRYAQSNINFLKNKFLKKSLKVISYNIEFAQKVPEAIELLRGHDDLNGADIILLQEMDLKGVKCIANALQYNYVYYPAVIHPMHEKDFGNAILSKWPIVEDQKIIFSNKKAKSLQRIAVGATVQIGNKKVLVFSLHLAIFECTNTRKKHLDLIFKNISPDIDCCIIGGDFNTFTKKGIREIRSCFNNFDFKLATKKITWTNRYWYLLYKKFILDHIYAKGMEIIGAGKVINKKISDHSPIWTELEFLNN</sequence>
<evidence type="ECO:0000313" key="2">
    <source>
        <dbReference type="EMBL" id="VAX37347.1"/>
    </source>
</evidence>
<dbReference type="InterPro" id="IPR036691">
    <property type="entry name" value="Endo/exonu/phosph_ase_sf"/>
</dbReference>
<protein>
    <recommendedName>
        <fullName evidence="1">Endonuclease/exonuclease/phosphatase domain-containing protein</fullName>
    </recommendedName>
</protein>
<dbReference type="GO" id="GO:0016020">
    <property type="term" value="C:membrane"/>
    <property type="evidence" value="ECO:0007669"/>
    <property type="project" value="GOC"/>
</dbReference>
<dbReference type="Pfam" id="PF03372">
    <property type="entry name" value="Exo_endo_phos"/>
    <property type="match status" value="1"/>
</dbReference>
<accession>A0A3B1E4B0</accession>
<gene>
    <name evidence="2" type="ORF">MNBD_UNCLBAC01-884</name>
</gene>
<organism evidence="2">
    <name type="scientific">hydrothermal vent metagenome</name>
    <dbReference type="NCBI Taxonomy" id="652676"/>
    <lineage>
        <taxon>unclassified sequences</taxon>
        <taxon>metagenomes</taxon>
        <taxon>ecological metagenomes</taxon>
    </lineage>
</organism>
<evidence type="ECO:0000259" key="1">
    <source>
        <dbReference type="Pfam" id="PF03372"/>
    </source>
</evidence>
<dbReference type="InterPro" id="IPR005135">
    <property type="entry name" value="Endo/exonuclease/phosphatase"/>
</dbReference>
<dbReference type="PANTHER" id="PTHR14859:SF1">
    <property type="entry name" value="PGAP2-INTERACTING PROTEIN"/>
    <property type="match status" value="1"/>
</dbReference>
<dbReference type="InterPro" id="IPR051916">
    <property type="entry name" value="GPI-anchor_lipid_remodeler"/>
</dbReference>